<evidence type="ECO:0000313" key="3">
    <source>
        <dbReference type="Proteomes" id="UP000242258"/>
    </source>
</evidence>
<evidence type="ECO:0000259" key="1">
    <source>
        <dbReference type="PROSITE" id="PS50075"/>
    </source>
</evidence>
<dbReference type="Proteomes" id="UP000242258">
    <property type="component" value="Unassembled WGS sequence"/>
</dbReference>
<accession>A0A1E7Q2L3</accession>
<sequence length="88" mass="9940">MDRNLLTEKLKQLLILECDKEDELESQDISNNEVLFGNTSRLDLDSLDALQLSLAVQKHYGVRIEGASQGRKVLHNIDSIADYILANK</sequence>
<dbReference type="EMBL" id="MKEK01000001">
    <property type="protein sequence ID" value="OEY68432.1"/>
    <property type="molecule type" value="Genomic_DNA"/>
</dbReference>
<dbReference type="RefSeq" id="WP_070047999.1">
    <property type="nucleotide sequence ID" value="NZ_CBCSDO010000001.1"/>
</dbReference>
<organism evidence="2 3">
    <name type="scientific">Rheinheimera salexigens</name>
    <dbReference type="NCBI Taxonomy" id="1628148"/>
    <lineage>
        <taxon>Bacteria</taxon>
        <taxon>Pseudomonadati</taxon>
        <taxon>Pseudomonadota</taxon>
        <taxon>Gammaproteobacteria</taxon>
        <taxon>Chromatiales</taxon>
        <taxon>Chromatiaceae</taxon>
        <taxon>Rheinheimera</taxon>
    </lineage>
</organism>
<dbReference type="InterPro" id="IPR036736">
    <property type="entry name" value="ACP-like_sf"/>
</dbReference>
<dbReference type="Gene3D" id="1.10.1200.10">
    <property type="entry name" value="ACP-like"/>
    <property type="match status" value="1"/>
</dbReference>
<protein>
    <submittedName>
        <fullName evidence="2">Acyl carrier protein</fullName>
    </submittedName>
</protein>
<reference evidence="3" key="1">
    <citation type="submission" date="2016-09" db="EMBL/GenBank/DDBJ databases">
        <authorList>
            <person name="Wan X."/>
            <person name="Hou S."/>
        </authorList>
    </citation>
    <scope>NUCLEOTIDE SEQUENCE [LARGE SCALE GENOMIC DNA]</scope>
    <source>
        <strain evidence="3">KH87</strain>
    </source>
</reference>
<dbReference type="OrthoDB" id="5432342at2"/>
<gene>
    <name evidence="2" type="ORF">BI198_01760</name>
</gene>
<dbReference type="InterPro" id="IPR009081">
    <property type="entry name" value="PP-bd_ACP"/>
</dbReference>
<name>A0A1E7Q2L3_9GAMM</name>
<dbReference type="PROSITE" id="PS50075">
    <property type="entry name" value="CARRIER"/>
    <property type="match status" value="1"/>
</dbReference>
<dbReference type="AlphaFoldDB" id="A0A1E7Q2L3"/>
<keyword evidence="3" id="KW-1185">Reference proteome</keyword>
<feature type="domain" description="Carrier" evidence="1">
    <location>
        <begin position="5"/>
        <end position="88"/>
    </location>
</feature>
<dbReference type="STRING" id="1628148.BI198_01760"/>
<comment type="caution">
    <text evidence="2">The sequence shown here is derived from an EMBL/GenBank/DDBJ whole genome shotgun (WGS) entry which is preliminary data.</text>
</comment>
<dbReference type="SUPFAM" id="SSF47336">
    <property type="entry name" value="ACP-like"/>
    <property type="match status" value="1"/>
</dbReference>
<proteinExistence type="predicted"/>
<evidence type="ECO:0000313" key="2">
    <source>
        <dbReference type="EMBL" id="OEY68432.1"/>
    </source>
</evidence>